<accession>A0A2J6TTH9</accession>
<dbReference type="Gene3D" id="3.30.160.60">
    <property type="entry name" value="Classic Zinc Finger"/>
    <property type="match status" value="2"/>
</dbReference>
<keyword evidence="4" id="KW-0862">Zinc</keyword>
<dbReference type="InterPro" id="IPR051061">
    <property type="entry name" value="Zinc_finger_trans_reg"/>
</dbReference>
<protein>
    <recommendedName>
        <fullName evidence="11">C2H2-type domain-containing protein</fullName>
    </recommendedName>
</protein>
<evidence type="ECO:0000313" key="13">
    <source>
        <dbReference type="Proteomes" id="UP000235371"/>
    </source>
</evidence>
<dbReference type="GO" id="GO:0006357">
    <property type="term" value="P:regulation of transcription by RNA polymerase II"/>
    <property type="evidence" value="ECO:0007669"/>
    <property type="project" value="TreeGrafter"/>
</dbReference>
<dbReference type="InterPro" id="IPR013087">
    <property type="entry name" value="Znf_C2H2_type"/>
</dbReference>
<keyword evidence="7" id="KW-0539">Nucleus</keyword>
<dbReference type="PANTHER" id="PTHR46179:SF13">
    <property type="entry name" value="C2H2-TYPE DOMAIN-CONTAINING PROTEIN"/>
    <property type="match status" value="1"/>
</dbReference>
<dbReference type="GO" id="GO:0008270">
    <property type="term" value="F:zinc ion binding"/>
    <property type="evidence" value="ECO:0007669"/>
    <property type="project" value="UniProtKB-KW"/>
</dbReference>
<dbReference type="PROSITE" id="PS50157">
    <property type="entry name" value="ZINC_FINGER_C2H2_2"/>
    <property type="match status" value="1"/>
</dbReference>
<evidence type="ECO:0000256" key="2">
    <source>
        <dbReference type="ARBA" id="ARBA00022723"/>
    </source>
</evidence>
<dbReference type="OrthoDB" id="5305647at2759"/>
<evidence type="ECO:0000256" key="10">
    <source>
        <dbReference type="SAM" id="Phobius"/>
    </source>
</evidence>
<keyword evidence="10" id="KW-0472">Membrane</keyword>
<dbReference type="PANTHER" id="PTHR46179">
    <property type="entry name" value="ZINC FINGER PROTEIN"/>
    <property type="match status" value="1"/>
</dbReference>
<keyword evidence="10" id="KW-0812">Transmembrane</keyword>
<dbReference type="Proteomes" id="UP000235371">
    <property type="component" value="Unassembled WGS sequence"/>
</dbReference>
<keyword evidence="13" id="KW-1185">Reference proteome</keyword>
<evidence type="ECO:0000256" key="3">
    <source>
        <dbReference type="ARBA" id="ARBA00022771"/>
    </source>
</evidence>
<dbReference type="SMART" id="SM00355">
    <property type="entry name" value="ZnF_C2H2"/>
    <property type="match status" value="3"/>
</dbReference>
<dbReference type="STRING" id="1095630.A0A2J6TTH9"/>
<reference evidence="12 13" key="1">
    <citation type="submission" date="2016-04" db="EMBL/GenBank/DDBJ databases">
        <title>A degradative enzymes factory behind the ericoid mycorrhizal symbiosis.</title>
        <authorList>
            <consortium name="DOE Joint Genome Institute"/>
            <person name="Martino E."/>
            <person name="Morin E."/>
            <person name="Grelet G."/>
            <person name="Kuo A."/>
            <person name="Kohler A."/>
            <person name="Daghino S."/>
            <person name="Barry K."/>
            <person name="Choi C."/>
            <person name="Cichocki N."/>
            <person name="Clum A."/>
            <person name="Copeland A."/>
            <person name="Hainaut M."/>
            <person name="Haridas S."/>
            <person name="Labutti K."/>
            <person name="Lindquist E."/>
            <person name="Lipzen A."/>
            <person name="Khouja H.-R."/>
            <person name="Murat C."/>
            <person name="Ohm R."/>
            <person name="Olson A."/>
            <person name="Spatafora J."/>
            <person name="Veneault-Fourrey C."/>
            <person name="Henrissat B."/>
            <person name="Grigoriev I."/>
            <person name="Martin F."/>
            <person name="Perotto S."/>
        </authorList>
    </citation>
    <scope>NUCLEOTIDE SEQUENCE [LARGE SCALE GENOMIC DNA]</scope>
    <source>
        <strain evidence="12 13">E</strain>
    </source>
</reference>
<feature type="transmembrane region" description="Helical" evidence="10">
    <location>
        <begin position="312"/>
        <end position="337"/>
    </location>
</feature>
<dbReference type="InterPro" id="IPR036236">
    <property type="entry name" value="Znf_C2H2_sf"/>
</dbReference>
<dbReference type="EMBL" id="KZ613745">
    <property type="protein sequence ID" value="PMD66307.1"/>
    <property type="molecule type" value="Genomic_DNA"/>
</dbReference>
<evidence type="ECO:0000256" key="8">
    <source>
        <dbReference type="PROSITE-ProRule" id="PRU00042"/>
    </source>
</evidence>
<dbReference type="SUPFAM" id="SSF57667">
    <property type="entry name" value="beta-beta-alpha zinc fingers"/>
    <property type="match status" value="1"/>
</dbReference>
<sequence length="740" mass="85726">MNVRCILLLPRSNVSLRHGRTPSTAEMIVRCILLLSRSNVSLRHGRTPSTAEMIVRCIPLLLFGPRWLSWLRVFGFSPSKFCDTTFNYNPLCRVYRQPSIFEVIWDDLLGEDGYRHYDPFFGGSFNLWDDKRLHCTMLQTLRSRLSLLGRLLLRLLLALPVFRPATFIAISIYLIASVWVDITGSVECVFFCGFLPIYGCLWYCLLCALLADRDRSLRLLCYPDSYLDELSTFSENKEYHELVLEARRLLSDLSPGSCLSEQLLLSPKKYQALLEEAHYEFRRQLLRLGYGDDKIDSLCEELNRILAEAQRILSLMWILEALLKLLTLVIMVCIFEFPNNLRPPSTTMPWIIVPALFVLWGVCWMFINHDFYFTFEDIDADELENAVLSLQNDPLLVERVDNNSERFETLRDFDASGHDSLDNQTCPLPLEDSFAFEDHMFALRTFPEMEHSYLAQTATFESPWQLADGNTAMLAHENHSQELMNFTSPGVVTGVTQQRVYSQPLSIQSPNDMSPSTTGGDALCSPAYRDSVAVNTVHQMNISPLAVVKNLKEPQKERFHCDYAGCGELTFKYESQLKKHVDRHNRPFSCDECDEAFGAKKDLRRHRDTKHEKETEVFCTIPGCKRGQIGFSRRDNLLKHIHNVHEQKGEENNLSNSAFPKSGAEKLPKTAKKRKRMDDDFEELSREELIESLLEEQSKNKRLLQEMEQQKGRSEEELRGQRERYEKNEDRLWRMIEEKQ</sequence>
<evidence type="ECO:0000256" key="4">
    <source>
        <dbReference type="ARBA" id="ARBA00022833"/>
    </source>
</evidence>
<dbReference type="PROSITE" id="PS00028">
    <property type="entry name" value="ZINC_FINGER_C2H2_1"/>
    <property type="match status" value="1"/>
</dbReference>
<name>A0A2J6TTH9_9HELO</name>
<evidence type="ECO:0000256" key="5">
    <source>
        <dbReference type="ARBA" id="ARBA00023015"/>
    </source>
</evidence>
<dbReference type="RefSeq" id="XP_024743211.1">
    <property type="nucleotide sequence ID" value="XM_024886355.1"/>
</dbReference>
<keyword evidence="3 8" id="KW-0863">Zinc-finger</keyword>
<feature type="transmembrane region" description="Helical" evidence="10">
    <location>
        <begin position="188"/>
        <end position="211"/>
    </location>
</feature>
<evidence type="ECO:0000256" key="6">
    <source>
        <dbReference type="ARBA" id="ARBA00023163"/>
    </source>
</evidence>
<dbReference type="AlphaFoldDB" id="A0A2J6TTH9"/>
<feature type="compositionally biased region" description="Basic and acidic residues" evidence="9">
    <location>
        <begin position="696"/>
        <end position="724"/>
    </location>
</feature>
<feature type="region of interest" description="Disordered" evidence="9">
    <location>
        <begin position="647"/>
        <end position="681"/>
    </location>
</feature>
<dbReference type="GeneID" id="36594432"/>
<proteinExistence type="predicted"/>
<feature type="domain" description="C2H2-type" evidence="11">
    <location>
        <begin position="588"/>
        <end position="616"/>
    </location>
</feature>
<evidence type="ECO:0000313" key="12">
    <source>
        <dbReference type="EMBL" id="PMD66307.1"/>
    </source>
</evidence>
<keyword evidence="5" id="KW-0805">Transcription regulation</keyword>
<gene>
    <name evidence="12" type="ORF">K444DRAFT_659472</name>
</gene>
<keyword evidence="2" id="KW-0479">Metal-binding</keyword>
<keyword evidence="6" id="KW-0804">Transcription</keyword>
<evidence type="ECO:0000259" key="11">
    <source>
        <dbReference type="PROSITE" id="PS50157"/>
    </source>
</evidence>
<evidence type="ECO:0000256" key="9">
    <source>
        <dbReference type="SAM" id="MobiDB-lite"/>
    </source>
</evidence>
<feature type="transmembrane region" description="Helical" evidence="10">
    <location>
        <begin position="349"/>
        <end position="367"/>
    </location>
</feature>
<keyword evidence="10" id="KW-1133">Transmembrane helix</keyword>
<evidence type="ECO:0000256" key="1">
    <source>
        <dbReference type="ARBA" id="ARBA00004123"/>
    </source>
</evidence>
<dbReference type="GO" id="GO:0005634">
    <property type="term" value="C:nucleus"/>
    <property type="evidence" value="ECO:0007669"/>
    <property type="project" value="UniProtKB-SubCell"/>
</dbReference>
<feature type="transmembrane region" description="Helical" evidence="10">
    <location>
        <begin position="151"/>
        <end position="176"/>
    </location>
</feature>
<dbReference type="InParanoid" id="A0A2J6TTH9"/>
<organism evidence="12 13">
    <name type="scientific">Hyaloscypha bicolor E</name>
    <dbReference type="NCBI Taxonomy" id="1095630"/>
    <lineage>
        <taxon>Eukaryota</taxon>
        <taxon>Fungi</taxon>
        <taxon>Dikarya</taxon>
        <taxon>Ascomycota</taxon>
        <taxon>Pezizomycotina</taxon>
        <taxon>Leotiomycetes</taxon>
        <taxon>Helotiales</taxon>
        <taxon>Hyaloscyphaceae</taxon>
        <taxon>Hyaloscypha</taxon>
        <taxon>Hyaloscypha bicolor</taxon>
    </lineage>
</organism>
<comment type="subcellular location">
    <subcellularLocation>
        <location evidence="1">Nucleus</location>
    </subcellularLocation>
</comment>
<feature type="region of interest" description="Disordered" evidence="9">
    <location>
        <begin position="695"/>
        <end position="724"/>
    </location>
</feature>
<evidence type="ECO:0000256" key="7">
    <source>
        <dbReference type="ARBA" id="ARBA00023242"/>
    </source>
</evidence>